<dbReference type="Gene3D" id="1.25.10.10">
    <property type="entry name" value="Leucine-rich Repeat Variant"/>
    <property type="match status" value="1"/>
</dbReference>
<feature type="region of interest" description="Disordered" evidence="4">
    <location>
        <begin position="1461"/>
        <end position="1508"/>
    </location>
</feature>
<dbReference type="RefSeq" id="XP_067805217.1">
    <property type="nucleotide sequence ID" value="XM_067946426.1"/>
</dbReference>
<dbReference type="Pfam" id="PF24681">
    <property type="entry name" value="Kelch_KLHDC2_KLHL20_DRC7"/>
    <property type="match status" value="1"/>
</dbReference>
<dbReference type="Pfam" id="PF01851">
    <property type="entry name" value="PC_rep"/>
    <property type="match status" value="2"/>
</dbReference>
<dbReference type="Pfam" id="PF18004">
    <property type="entry name" value="RPN2_C"/>
    <property type="match status" value="1"/>
</dbReference>
<dbReference type="Pfam" id="PF13646">
    <property type="entry name" value="HEAT_2"/>
    <property type="match status" value="1"/>
</dbReference>
<name>A0AAD9PPA5_9APIC</name>
<dbReference type="InterPro" id="IPR029052">
    <property type="entry name" value="Metallo-depent_PP-like"/>
</dbReference>
<protein>
    <recommendedName>
        <fullName evidence="3">Serine/threonine-protein phosphatase</fullName>
        <ecNumber evidence="3">3.1.3.16</ecNumber>
    </recommendedName>
</protein>
<keyword evidence="1" id="KW-0677">Repeat</keyword>
<dbReference type="InterPro" id="IPR004843">
    <property type="entry name" value="Calcineurin-like_PHP"/>
</dbReference>
<dbReference type="SUPFAM" id="SSF48371">
    <property type="entry name" value="ARM repeat"/>
    <property type="match status" value="1"/>
</dbReference>
<evidence type="ECO:0000256" key="4">
    <source>
        <dbReference type="SAM" id="MobiDB-lite"/>
    </source>
</evidence>
<dbReference type="SUPFAM" id="SSF117281">
    <property type="entry name" value="Kelch motif"/>
    <property type="match status" value="1"/>
</dbReference>
<evidence type="ECO:0000313" key="6">
    <source>
        <dbReference type="EMBL" id="KAK2198375.1"/>
    </source>
</evidence>
<reference evidence="6" key="1">
    <citation type="journal article" date="2023" name="Nat. Microbiol.">
        <title>Babesia duncani multi-omics identifies virulence factors and drug targets.</title>
        <authorList>
            <person name="Singh P."/>
            <person name="Lonardi S."/>
            <person name="Liang Q."/>
            <person name="Vydyam P."/>
            <person name="Khabirova E."/>
            <person name="Fang T."/>
            <person name="Gihaz S."/>
            <person name="Thekkiniath J."/>
            <person name="Munshi M."/>
            <person name="Abel S."/>
            <person name="Ciampossin L."/>
            <person name="Batugedara G."/>
            <person name="Gupta M."/>
            <person name="Lu X.M."/>
            <person name="Lenz T."/>
            <person name="Chakravarty S."/>
            <person name="Cornillot E."/>
            <person name="Hu Y."/>
            <person name="Ma W."/>
            <person name="Gonzalez L.M."/>
            <person name="Sanchez S."/>
            <person name="Estrada K."/>
            <person name="Sanchez-Flores A."/>
            <person name="Montero E."/>
            <person name="Harb O.S."/>
            <person name="Le Roch K.G."/>
            <person name="Mamoun C.B."/>
        </authorList>
    </citation>
    <scope>NUCLEOTIDE SEQUENCE</scope>
    <source>
        <strain evidence="6">WA1</strain>
    </source>
</reference>
<comment type="similarity">
    <text evidence="3">Belongs to the PPP phosphatase family.</text>
</comment>
<dbReference type="InterPro" id="IPR002015">
    <property type="entry name" value="Proteasome/cyclosome_rpt"/>
</dbReference>
<dbReference type="EC" id="3.1.3.16" evidence="3"/>
<dbReference type="SUPFAM" id="SSF56300">
    <property type="entry name" value="Metallo-dependent phosphatases"/>
    <property type="match status" value="1"/>
</dbReference>
<dbReference type="InterPro" id="IPR040623">
    <property type="entry name" value="RPN2_C"/>
</dbReference>
<evidence type="ECO:0000256" key="2">
    <source>
        <dbReference type="ARBA" id="ARBA00022942"/>
    </source>
</evidence>
<dbReference type="GO" id="GO:0004722">
    <property type="term" value="F:protein serine/threonine phosphatase activity"/>
    <property type="evidence" value="ECO:0007669"/>
    <property type="project" value="UniProtKB-EC"/>
</dbReference>
<evidence type="ECO:0000313" key="7">
    <source>
        <dbReference type="Proteomes" id="UP001214638"/>
    </source>
</evidence>
<accession>A0AAD9PPA5</accession>
<dbReference type="PANTHER" id="PTHR10943">
    <property type="entry name" value="26S PROTEASOME NON-ATPASE REGULATORY SUBUNIT"/>
    <property type="match status" value="1"/>
</dbReference>
<gene>
    <name evidence="6" type="ORF">BdWA1_001387</name>
</gene>
<keyword evidence="7" id="KW-1185">Reference proteome</keyword>
<dbReference type="PANTHER" id="PTHR10943:SF2">
    <property type="entry name" value="26S PROTEASOME NON-ATPASE REGULATORY SUBUNIT 1"/>
    <property type="match status" value="1"/>
</dbReference>
<keyword evidence="3" id="KW-0378">Hydrolase</keyword>
<dbReference type="InterPro" id="IPR015915">
    <property type="entry name" value="Kelch-typ_b-propeller"/>
</dbReference>
<dbReference type="Pfam" id="PF21505">
    <property type="entry name" value="RPN2_N"/>
    <property type="match status" value="1"/>
</dbReference>
<evidence type="ECO:0000259" key="5">
    <source>
        <dbReference type="PROSITE" id="PS00125"/>
    </source>
</evidence>
<dbReference type="InterPro" id="IPR048570">
    <property type="entry name" value="PSMD1_RPN2_N"/>
</dbReference>
<comment type="catalytic activity">
    <reaction evidence="3">
        <text>O-phospho-L-threonyl-[protein] + H2O = L-threonyl-[protein] + phosphate</text>
        <dbReference type="Rhea" id="RHEA:47004"/>
        <dbReference type="Rhea" id="RHEA-COMP:11060"/>
        <dbReference type="Rhea" id="RHEA-COMP:11605"/>
        <dbReference type="ChEBI" id="CHEBI:15377"/>
        <dbReference type="ChEBI" id="CHEBI:30013"/>
        <dbReference type="ChEBI" id="CHEBI:43474"/>
        <dbReference type="ChEBI" id="CHEBI:61977"/>
        <dbReference type="EC" id="3.1.3.16"/>
    </reaction>
</comment>
<evidence type="ECO:0000256" key="1">
    <source>
        <dbReference type="ARBA" id="ARBA00022737"/>
    </source>
</evidence>
<dbReference type="PRINTS" id="PR00114">
    <property type="entry name" value="STPHPHTASE"/>
</dbReference>
<dbReference type="Pfam" id="PF00149">
    <property type="entry name" value="Metallophos"/>
    <property type="match status" value="1"/>
</dbReference>
<dbReference type="Proteomes" id="UP001214638">
    <property type="component" value="Unassembled WGS sequence"/>
</dbReference>
<organism evidence="6 7">
    <name type="scientific">Babesia duncani</name>
    <dbReference type="NCBI Taxonomy" id="323732"/>
    <lineage>
        <taxon>Eukaryota</taxon>
        <taxon>Sar</taxon>
        <taxon>Alveolata</taxon>
        <taxon>Apicomplexa</taxon>
        <taxon>Aconoidasida</taxon>
        <taxon>Piroplasmida</taxon>
        <taxon>Babesiidae</taxon>
        <taxon>Babesia</taxon>
    </lineage>
</organism>
<dbReference type="EMBL" id="JALLKP010000001">
    <property type="protein sequence ID" value="KAK2198375.1"/>
    <property type="molecule type" value="Genomic_DNA"/>
</dbReference>
<dbReference type="GO" id="GO:0005634">
    <property type="term" value="C:nucleus"/>
    <property type="evidence" value="ECO:0007669"/>
    <property type="project" value="TreeGrafter"/>
</dbReference>
<dbReference type="GeneID" id="94335685"/>
<dbReference type="Gene3D" id="3.60.21.10">
    <property type="match status" value="1"/>
</dbReference>
<dbReference type="GO" id="GO:0034515">
    <property type="term" value="C:proteasome storage granule"/>
    <property type="evidence" value="ECO:0007669"/>
    <property type="project" value="TreeGrafter"/>
</dbReference>
<keyword evidence="2" id="KW-0647">Proteasome</keyword>
<dbReference type="SMART" id="SM00156">
    <property type="entry name" value="PP2Ac"/>
    <property type="match status" value="1"/>
</dbReference>
<proteinExistence type="inferred from homology"/>
<dbReference type="PROSITE" id="PS00125">
    <property type="entry name" value="SER_THR_PHOSPHATASE"/>
    <property type="match status" value="1"/>
</dbReference>
<dbReference type="InterPro" id="IPR016024">
    <property type="entry name" value="ARM-type_fold"/>
</dbReference>
<dbReference type="GO" id="GO:0008540">
    <property type="term" value="C:proteasome regulatory particle, base subcomplex"/>
    <property type="evidence" value="ECO:0007669"/>
    <property type="project" value="TreeGrafter"/>
</dbReference>
<comment type="caution">
    <text evidence="6">The sequence shown here is derived from an EMBL/GenBank/DDBJ whole genome shotgun (WGS) entry which is preliminary data.</text>
</comment>
<feature type="domain" description="Serine/threonine specific protein phosphatases" evidence="5">
    <location>
        <begin position="485"/>
        <end position="490"/>
    </location>
</feature>
<feature type="compositionally biased region" description="Basic and acidic residues" evidence="4">
    <location>
        <begin position="1478"/>
        <end position="1495"/>
    </location>
</feature>
<dbReference type="KEGG" id="bdw:94335685"/>
<dbReference type="GO" id="GO:0043161">
    <property type="term" value="P:proteasome-mediated ubiquitin-dependent protein catabolic process"/>
    <property type="evidence" value="ECO:0007669"/>
    <property type="project" value="TreeGrafter"/>
</dbReference>
<evidence type="ECO:0000256" key="3">
    <source>
        <dbReference type="RuleBase" id="RU004273"/>
    </source>
</evidence>
<dbReference type="InterPro" id="IPR006186">
    <property type="entry name" value="Ser/Thr-sp_prot-phosphatase"/>
</dbReference>
<dbReference type="InterPro" id="IPR011989">
    <property type="entry name" value="ARM-like"/>
</dbReference>
<sequence length="1583" mass="175857">MQVVVFGGATGGGALSSDELYLLDLRRDKQLVWITVPTTGRSPGRRYGHTMVFSRPNLIVIGGNDGQQASNDVWFLNVEASPFTWVEVSFPPNIKRPPKRVYHSADICKEGPTANMVVIFGGRTSDSKSLNDIWGLRQHRDGSWDWTEAPIRLGTVPESRYQHSASFIGTKLVIVGGRNDNEINKPLAASVYDTETLEWTNTFSVHRFRHSCWSFRGQLYVFGGFSNQTQKHPTSELLVVDFLGAIHSQHSQASAALQAAPKALELDVEGGLDKVGVLTGSMPKPVVGFRAPEREIRLSAHAHAVQDSISDFALMVRKVSIDKLEDEGKKINKPEASAKLHWQNDPMDALHDRILRSLLNLNATNDLAGCMQRDGIFPIAWKDINTLCQTVYQYIKQEPTVLKLRAPIKVYGDIHGQYYDLMRLFRLYKCPLDELVAETFGGVGDLDSNDYLFLGDYVDRGSNSLEVIILLFALKCKYPTQIHLLRGNHEDPNINALYGFQDECQRRLREDTSNAYSCWQSINRIFEQLPLGAVIEGKILCLHGGIGKSIHSVHDIEKIQRPVSVVPIPACDRDQAILDILWSDPTDSDAMLGTVANEVRDPEKIGHIVKFGPDRVHAFLTSNDLQLIISLNKMATLYKNSARSLLALLEESNAATRVFGLEQLDKLIDEFWPEAADGLDVIEHLYEDSRFVARELAALVASKIYYHLEQYPMALQYALAAGSRFNINKACDYTHVIVAKAVAEYIALRLESQDAATPRSSVRDLNAAAQSRFHLYFSACLASLESLVERLLRRSIEQGQEEHAIGIAIESRRMDLVQEIFAKTQDKSALLKYVMAHVGNVLNFEFKRAIYAQVALVIGSDPSLVISGHSGDYCTSLYQLGRVDDVALLLERLVTENQELVALQLAYDLVDMGDVLFTRALLKCFPQTRYFSEAFERLRFILGGASTNELYLQFLHEKNATDVRLLEHLVSIVDQRSSILHSGLVVAHGLMQAGTCCDVFLRNNLQWFAKANNWAKFSATASIGLIHKGFINQYKKVLSAYLPTDGGSTGSHAFSEGGSLYALGLMHSNLYDESARDLLMEWLGNEHVEEPITHGAALGLGLVCLGRADMAVYEHLQTALYKNNAVSGQGAAIGIGMLMVGTNNQTVLEDLYKFMNETEHEKITRACGVAIAMVLMNAGKEAMGTIAKLAKSDDALVRYGGMFCYAMAFCGTSSSKVIREMLSVAVSDVCNDTRRAAVISLGFIMCNEPDQVPQILKLLAGSYNSHVRYGVTIALGIACAGSANPDALSILHALAMDKSDLVKQGALVSLGLLLQTFNSHNSPNVPKVREMFKSMASDKHQDMMARFGAIIGMGLMDAGGQNCISSLYTRRGNLRAEAIVGFCMFAQYWYWHPFIHIIGLTLQPTCFIAVNHELKVPKTLILECDAPAHRYGYVERYANLNLESKRENKVTAVLSVSAKRDAWRTHHRTPKRAPPSTKMDDTVKMDEDLPDDHLPGDPQTHQSEDMGNEPCRLENPCRVVVAQVAACRLDPNGRYVAAIADRNNGIVVVHDRFPNEPMEYMEQCARPKPEAPPFTPFEWSELD</sequence>
<dbReference type="Gene3D" id="2.120.10.80">
    <property type="entry name" value="Kelch-type beta propeller"/>
    <property type="match status" value="1"/>
</dbReference>